<dbReference type="Pfam" id="PF04101">
    <property type="entry name" value="Glyco_tran_28_C"/>
    <property type="match status" value="1"/>
</dbReference>
<keyword evidence="11" id="KW-0175">Coiled coil</keyword>
<gene>
    <name evidence="10" type="primary">murG</name>
    <name evidence="14" type="ORF">CBP31_09815</name>
</gene>
<keyword evidence="3 10" id="KW-0328">Glycosyltransferase</keyword>
<protein>
    <recommendedName>
        <fullName evidence="10">UDP-N-acetylglucosamine--N-acetylmuramyl-(pentapeptide) pyrophosphoryl-undecaprenol N-acetylglucosamine transferase</fullName>
        <ecNumber evidence="10">2.4.1.227</ecNumber>
    </recommendedName>
    <alternativeName>
        <fullName evidence="10">Undecaprenyl-PP-MurNAc-pentapeptide-UDPGlcNAc GlcNAc transferase</fullName>
    </alternativeName>
</protein>
<dbReference type="SUPFAM" id="SSF53756">
    <property type="entry name" value="UDP-Glycosyltransferase/glycogen phosphorylase"/>
    <property type="match status" value="1"/>
</dbReference>
<sequence length="375" mass="39386">MSIEQAQTRPVTSTLPAKTLLVMAGGTGGHVFPGLAVAELLRAQGWNIHWLGTAERMEAQLVPAHGYPLHTIAIAGVRGNGLKRKLLAPLHILRATWQARGILNKIKPDVVLGMGGFASGPGGVAAWLAGIPLVLHEQNAAAGMTNKLLARLAKRVLIAFAGPFAELNNTQLVGNPVRAEVLALPAPDERISLDPQPLRLLVVGGSLGAKILNEVLPQAIALAGNAMPDNIKVRHQTGKGNSEAVRASYQDLGIEAEVSDFIDDMAAAYGQADLVVCRAGALTVSEIAAAGVGAIFVPLPHAVDDHQTKNARVLSDQGAALLLPQSELTARSLADQLQQLMNNRAQLLAMAQLARTQAITDAAERVIESLRAVAK</sequence>
<dbReference type="HAMAP" id="MF_00033">
    <property type="entry name" value="MurG"/>
    <property type="match status" value="1"/>
</dbReference>
<dbReference type="GO" id="GO:0009252">
    <property type="term" value="P:peptidoglycan biosynthetic process"/>
    <property type="evidence" value="ECO:0007669"/>
    <property type="project" value="UniProtKB-UniRule"/>
</dbReference>
<comment type="subcellular location">
    <subcellularLocation>
        <location evidence="10">Cell membrane</location>
        <topology evidence="10">Peripheral membrane protein</topology>
        <orientation evidence="10">Cytoplasmic side</orientation>
    </subcellularLocation>
</comment>
<feature type="coiled-coil region" evidence="11">
    <location>
        <begin position="330"/>
        <end position="357"/>
    </location>
</feature>
<evidence type="ECO:0000259" key="12">
    <source>
        <dbReference type="Pfam" id="PF03033"/>
    </source>
</evidence>
<dbReference type="Pfam" id="PF03033">
    <property type="entry name" value="Glyco_transf_28"/>
    <property type="match status" value="1"/>
</dbReference>
<evidence type="ECO:0000256" key="10">
    <source>
        <dbReference type="HAMAP-Rule" id="MF_00033"/>
    </source>
</evidence>
<dbReference type="InterPro" id="IPR007235">
    <property type="entry name" value="Glyco_trans_28_C"/>
</dbReference>
<evidence type="ECO:0000259" key="13">
    <source>
        <dbReference type="Pfam" id="PF04101"/>
    </source>
</evidence>
<keyword evidence="4 10" id="KW-0808">Transferase</keyword>
<keyword evidence="1 10" id="KW-1003">Cell membrane</keyword>
<feature type="binding site" evidence="10">
    <location>
        <position position="178"/>
    </location>
    <ligand>
        <name>UDP-N-acetyl-alpha-D-glucosamine</name>
        <dbReference type="ChEBI" id="CHEBI:57705"/>
    </ligand>
</feature>
<feature type="binding site" evidence="10">
    <location>
        <position position="139"/>
    </location>
    <ligand>
        <name>UDP-N-acetyl-alpha-D-glucosamine</name>
        <dbReference type="ChEBI" id="CHEBI:57705"/>
    </ligand>
</feature>
<evidence type="ECO:0000256" key="9">
    <source>
        <dbReference type="ARBA" id="ARBA00023316"/>
    </source>
</evidence>
<feature type="domain" description="Glycosyl transferase family 28 C-terminal" evidence="13">
    <location>
        <begin position="200"/>
        <end position="366"/>
    </location>
</feature>
<evidence type="ECO:0000256" key="1">
    <source>
        <dbReference type="ARBA" id="ARBA00022475"/>
    </source>
</evidence>
<feature type="domain" description="Glycosyltransferase family 28 N-terminal" evidence="12">
    <location>
        <begin position="21"/>
        <end position="158"/>
    </location>
</feature>
<evidence type="ECO:0000256" key="7">
    <source>
        <dbReference type="ARBA" id="ARBA00023136"/>
    </source>
</evidence>
<comment type="pathway">
    <text evidence="10">Cell wall biogenesis; peptidoglycan biosynthesis.</text>
</comment>
<keyword evidence="8 10" id="KW-0131">Cell cycle</keyword>
<dbReference type="RefSeq" id="WP_087036829.1">
    <property type="nucleotide sequence ID" value="NZ_CP021377.1"/>
</dbReference>
<keyword evidence="2 10" id="KW-0132">Cell division</keyword>
<dbReference type="PANTHER" id="PTHR21015">
    <property type="entry name" value="UDP-N-ACETYLGLUCOSAMINE--N-ACETYLMURAMYL-(PENTAPEPTIDE) PYROPHOSPHORYL-UNDECAPRENOL N-ACETYLGLUCOSAMINE TRANSFERASE 1"/>
    <property type="match status" value="1"/>
</dbReference>
<evidence type="ECO:0000256" key="4">
    <source>
        <dbReference type="ARBA" id="ARBA00022679"/>
    </source>
</evidence>
<feature type="binding site" evidence="10">
    <location>
        <position position="307"/>
    </location>
    <ligand>
        <name>UDP-N-acetyl-alpha-D-glucosamine</name>
        <dbReference type="ChEBI" id="CHEBI:57705"/>
    </ligand>
</feature>
<dbReference type="EC" id="2.4.1.227" evidence="10"/>
<feature type="binding site" evidence="10">
    <location>
        <begin position="281"/>
        <end position="286"/>
    </location>
    <ligand>
        <name>UDP-N-acetyl-alpha-D-glucosamine</name>
        <dbReference type="ChEBI" id="CHEBI:57705"/>
    </ligand>
</feature>
<evidence type="ECO:0000256" key="5">
    <source>
        <dbReference type="ARBA" id="ARBA00022960"/>
    </source>
</evidence>
<dbReference type="PANTHER" id="PTHR21015:SF22">
    <property type="entry name" value="GLYCOSYLTRANSFERASE"/>
    <property type="match status" value="1"/>
</dbReference>
<dbReference type="UniPathway" id="UPA00219"/>
<dbReference type="OrthoDB" id="9808936at2"/>
<keyword evidence="5 10" id="KW-0133">Cell shape</keyword>
<dbReference type="GO" id="GO:0051301">
    <property type="term" value="P:cell division"/>
    <property type="evidence" value="ECO:0007669"/>
    <property type="project" value="UniProtKB-KW"/>
</dbReference>
<dbReference type="KEGG" id="opf:CBP31_09815"/>
<accession>A0A1Y0D5T4</accession>
<feature type="binding site" evidence="10">
    <location>
        <begin position="27"/>
        <end position="29"/>
    </location>
    <ligand>
        <name>UDP-N-acetyl-alpha-D-glucosamine</name>
        <dbReference type="ChEBI" id="CHEBI:57705"/>
    </ligand>
</feature>
<evidence type="ECO:0000256" key="6">
    <source>
        <dbReference type="ARBA" id="ARBA00022984"/>
    </source>
</evidence>
<dbReference type="Gene3D" id="3.40.50.2000">
    <property type="entry name" value="Glycogen Phosphorylase B"/>
    <property type="match status" value="2"/>
</dbReference>
<proteinExistence type="inferred from homology"/>
<feature type="binding site" evidence="10">
    <location>
        <position position="262"/>
    </location>
    <ligand>
        <name>UDP-N-acetyl-alpha-D-glucosamine</name>
        <dbReference type="ChEBI" id="CHEBI:57705"/>
    </ligand>
</feature>
<comment type="function">
    <text evidence="10">Cell wall formation. Catalyzes the transfer of a GlcNAc subunit on undecaprenyl-pyrophosphoryl-MurNAc-pentapeptide (lipid intermediate I) to form undecaprenyl-pyrophosphoryl-MurNAc-(pentapeptide)GlcNAc (lipid intermediate II).</text>
</comment>
<evidence type="ECO:0000256" key="3">
    <source>
        <dbReference type="ARBA" id="ARBA00022676"/>
    </source>
</evidence>
<keyword evidence="9 10" id="KW-0961">Cell wall biogenesis/degradation</keyword>
<evidence type="ECO:0000313" key="15">
    <source>
        <dbReference type="Proteomes" id="UP000243937"/>
    </source>
</evidence>
<evidence type="ECO:0000313" key="14">
    <source>
        <dbReference type="EMBL" id="ART82889.1"/>
    </source>
</evidence>
<dbReference type="InterPro" id="IPR004276">
    <property type="entry name" value="GlycoTrans_28_N"/>
</dbReference>
<name>A0A1Y0D5T4_9GAMM</name>
<dbReference type="GO" id="GO:0071555">
    <property type="term" value="P:cell wall organization"/>
    <property type="evidence" value="ECO:0007669"/>
    <property type="project" value="UniProtKB-KW"/>
</dbReference>
<evidence type="ECO:0000256" key="11">
    <source>
        <dbReference type="SAM" id="Coils"/>
    </source>
</evidence>
<dbReference type="Proteomes" id="UP000243937">
    <property type="component" value="Chromosome"/>
</dbReference>
<dbReference type="GO" id="GO:0005975">
    <property type="term" value="P:carbohydrate metabolic process"/>
    <property type="evidence" value="ECO:0007669"/>
    <property type="project" value="InterPro"/>
</dbReference>
<keyword evidence="15" id="KW-1185">Reference proteome</keyword>
<dbReference type="GO" id="GO:0050511">
    <property type="term" value="F:undecaprenyldiphospho-muramoylpentapeptide beta-N-acetylglucosaminyltransferase activity"/>
    <property type="evidence" value="ECO:0007669"/>
    <property type="project" value="UniProtKB-UniRule"/>
</dbReference>
<feature type="binding site" evidence="10">
    <location>
        <position position="206"/>
    </location>
    <ligand>
        <name>UDP-N-acetyl-alpha-D-glucosamine</name>
        <dbReference type="ChEBI" id="CHEBI:57705"/>
    </ligand>
</feature>
<dbReference type="GO" id="GO:0005886">
    <property type="term" value="C:plasma membrane"/>
    <property type="evidence" value="ECO:0007669"/>
    <property type="project" value="UniProtKB-SubCell"/>
</dbReference>
<dbReference type="AlphaFoldDB" id="A0A1Y0D5T4"/>
<dbReference type="NCBIfam" id="TIGR01133">
    <property type="entry name" value="murG"/>
    <property type="match status" value="1"/>
</dbReference>
<keyword evidence="7 10" id="KW-0472">Membrane</keyword>
<evidence type="ECO:0000256" key="8">
    <source>
        <dbReference type="ARBA" id="ARBA00023306"/>
    </source>
</evidence>
<reference evidence="14 15" key="1">
    <citation type="journal article" date="2014" name="Int. J. Syst. Evol. Microbiol.">
        <title>Oceanisphaera profunda sp. nov., a marine bacterium isolated from deep-sea sediment, and emended description of the genus Oceanisphaera.</title>
        <authorList>
            <person name="Xu Z."/>
            <person name="Zhang X.Y."/>
            <person name="Su H.N."/>
            <person name="Yu Z.C."/>
            <person name="Liu C."/>
            <person name="Li H."/>
            <person name="Chen X.L."/>
            <person name="Song X.Y."/>
            <person name="Xie B.B."/>
            <person name="Qin Q.L."/>
            <person name="Zhou B.C."/>
            <person name="Shi M."/>
            <person name="Huang Y."/>
            <person name="Zhang Y.Z."/>
        </authorList>
    </citation>
    <scope>NUCLEOTIDE SEQUENCE [LARGE SCALE GENOMIC DNA]</scope>
    <source>
        <strain evidence="14 15">SM1222</strain>
    </source>
</reference>
<dbReference type="CDD" id="cd03785">
    <property type="entry name" value="GT28_MurG"/>
    <property type="match status" value="1"/>
</dbReference>
<comment type="catalytic activity">
    <reaction evidence="10">
        <text>di-trans,octa-cis-undecaprenyl diphospho-N-acetyl-alpha-D-muramoyl-L-alanyl-D-glutamyl-meso-2,6-diaminopimeloyl-D-alanyl-D-alanine + UDP-N-acetyl-alpha-D-glucosamine = di-trans,octa-cis-undecaprenyl diphospho-[N-acetyl-alpha-D-glucosaminyl-(1-&gt;4)]-N-acetyl-alpha-D-muramoyl-L-alanyl-D-glutamyl-meso-2,6-diaminopimeloyl-D-alanyl-D-alanine + UDP + H(+)</text>
        <dbReference type="Rhea" id="RHEA:31227"/>
        <dbReference type="ChEBI" id="CHEBI:15378"/>
        <dbReference type="ChEBI" id="CHEBI:57705"/>
        <dbReference type="ChEBI" id="CHEBI:58223"/>
        <dbReference type="ChEBI" id="CHEBI:61387"/>
        <dbReference type="ChEBI" id="CHEBI:61388"/>
        <dbReference type="EC" id="2.4.1.227"/>
    </reaction>
</comment>
<dbReference type="InterPro" id="IPR006009">
    <property type="entry name" value="GlcNAc_MurG"/>
</dbReference>
<dbReference type="GO" id="GO:0008360">
    <property type="term" value="P:regulation of cell shape"/>
    <property type="evidence" value="ECO:0007669"/>
    <property type="project" value="UniProtKB-KW"/>
</dbReference>
<evidence type="ECO:0000256" key="2">
    <source>
        <dbReference type="ARBA" id="ARBA00022618"/>
    </source>
</evidence>
<dbReference type="GO" id="GO:0051991">
    <property type="term" value="F:UDP-N-acetyl-D-glucosamine:N-acetylmuramoyl-L-alanyl-D-glutamyl-meso-2,6-diaminopimelyl-D-alanyl-D-alanine-diphosphoundecaprenol 4-beta-N-acetylglucosaminlytransferase activity"/>
    <property type="evidence" value="ECO:0007669"/>
    <property type="project" value="RHEA"/>
</dbReference>
<comment type="similarity">
    <text evidence="10">Belongs to the glycosyltransferase 28 family. MurG subfamily.</text>
</comment>
<keyword evidence="6 10" id="KW-0573">Peptidoglycan synthesis</keyword>
<organism evidence="14 15">
    <name type="scientific">Oceanisphaera profunda</name>
    <dbReference type="NCBI Taxonomy" id="1416627"/>
    <lineage>
        <taxon>Bacteria</taxon>
        <taxon>Pseudomonadati</taxon>
        <taxon>Pseudomonadota</taxon>
        <taxon>Gammaproteobacteria</taxon>
        <taxon>Aeromonadales</taxon>
        <taxon>Aeromonadaceae</taxon>
        <taxon>Oceanisphaera</taxon>
    </lineage>
</organism>
<dbReference type="EMBL" id="CP021377">
    <property type="protein sequence ID" value="ART82889.1"/>
    <property type="molecule type" value="Genomic_DNA"/>
</dbReference>